<feature type="compositionally biased region" description="Basic and acidic residues" evidence="1">
    <location>
        <begin position="1"/>
        <end position="15"/>
    </location>
</feature>
<dbReference type="AlphaFoldDB" id="A0A6A6JCK0"/>
<feature type="compositionally biased region" description="Polar residues" evidence="1">
    <location>
        <begin position="273"/>
        <end position="282"/>
    </location>
</feature>
<feature type="compositionally biased region" description="Polar residues" evidence="1">
    <location>
        <begin position="292"/>
        <end position="312"/>
    </location>
</feature>
<feature type="compositionally biased region" description="Basic and acidic residues" evidence="1">
    <location>
        <begin position="173"/>
        <end position="210"/>
    </location>
</feature>
<feature type="compositionally biased region" description="Pro residues" evidence="1">
    <location>
        <begin position="120"/>
        <end position="132"/>
    </location>
</feature>
<dbReference type="Proteomes" id="UP000800097">
    <property type="component" value="Unassembled WGS sequence"/>
</dbReference>
<evidence type="ECO:0000313" key="3">
    <source>
        <dbReference type="Proteomes" id="UP000800097"/>
    </source>
</evidence>
<feature type="compositionally biased region" description="Basic and acidic residues" evidence="1">
    <location>
        <begin position="65"/>
        <end position="92"/>
    </location>
</feature>
<protein>
    <submittedName>
        <fullName evidence="2">Uncharacterized protein</fullName>
    </submittedName>
</protein>
<feature type="compositionally biased region" description="Polar residues" evidence="1">
    <location>
        <begin position="21"/>
        <end position="32"/>
    </location>
</feature>
<dbReference type="EMBL" id="ML986511">
    <property type="protein sequence ID" value="KAF2273356.1"/>
    <property type="molecule type" value="Genomic_DNA"/>
</dbReference>
<evidence type="ECO:0000256" key="1">
    <source>
        <dbReference type="SAM" id="MobiDB-lite"/>
    </source>
</evidence>
<dbReference type="RefSeq" id="XP_033650895.1">
    <property type="nucleotide sequence ID" value="XM_033799044.1"/>
</dbReference>
<accession>A0A6A6JCK0</accession>
<feature type="region of interest" description="Disordered" evidence="1">
    <location>
        <begin position="1"/>
        <end position="32"/>
    </location>
</feature>
<organism evidence="2 3">
    <name type="scientific">Westerdykella ornata</name>
    <dbReference type="NCBI Taxonomy" id="318751"/>
    <lineage>
        <taxon>Eukaryota</taxon>
        <taxon>Fungi</taxon>
        <taxon>Dikarya</taxon>
        <taxon>Ascomycota</taxon>
        <taxon>Pezizomycotina</taxon>
        <taxon>Dothideomycetes</taxon>
        <taxon>Pleosporomycetidae</taxon>
        <taxon>Pleosporales</taxon>
        <taxon>Sporormiaceae</taxon>
        <taxon>Westerdykella</taxon>
    </lineage>
</organism>
<reference evidence="2" key="1">
    <citation type="journal article" date="2020" name="Stud. Mycol.">
        <title>101 Dothideomycetes genomes: a test case for predicting lifestyles and emergence of pathogens.</title>
        <authorList>
            <person name="Haridas S."/>
            <person name="Albert R."/>
            <person name="Binder M."/>
            <person name="Bloem J."/>
            <person name="Labutti K."/>
            <person name="Salamov A."/>
            <person name="Andreopoulos B."/>
            <person name="Baker S."/>
            <person name="Barry K."/>
            <person name="Bills G."/>
            <person name="Bluhm B."/>
            <person name="Cannon C."/>
            <person name="Castanera R."/>
            <person name="Culley D."/>
            <person name="Daum C."/>
            <person name="Ezra D."/>
            <person name="Gonzalez J."/>
            <person name="Henrissat B."/>
            <person name="Kuo A."/>
            <person name="Liang C."/>
            <person name="Lipzen A."/>
            <person name="Lutzoni F."/>
            <person name="Magnuson J."/>
            <person name="Mondo S."/>
            <person name="Nolan M."/>
            <person name="Ohm R."/>
            <person name="Pangilinan J."/>
            <person name="Park H.-J."/>
            <person name="Ramirez L."/>
            <person name="Alfaro M."/>
            <person name="Sun H."/>
            <person name="Tritt A."/>
            <person name="Yoshinaga Y."/>
            <person name="Zwiers L.-H."/>
            <person name="Turgeon B."/>
            <person name="Goodwin S."/>
            <person name="Spatafora J."/>
            <person name="Crous P."/>
            <person name="Grigoriev I."/>
        </authorList>
    </citation>
    <scope>NUCLEOTIDE SEQUENCE</scope>
    <source>
        <strain evidence="2">CBS 379.55</strain>
    </source>
</reference>
<proteinExistence type="predicted"/>
<feature type="region of interest" description="Disordered" evidence="1">
    <location>
        <begin position="173"/>
        <end position="324"/>
    </location>
</feature>
<dbReference type="GeneID" id="54552219"/>
<evidence type="ECO:0000313" key="2">
    <source>
        <dbReference type="EMBL" id="KAF2273356.1"/>
    </source>
</evidence>
<sequence>MPTNQEAKEVAEHIASRLHQHNTNSGNPQQSSIPHLVLEIAVESLKIHRLHLEERVRQSRAAMPKKSDSRKGMNRAESERRGHGHRERDSQQRRHSSSVQGEPVHRLHTPSPRAGRVEVPNPPSNTPVPASPPGERRKRRRRMSPIGNPPTYQPKMGLTLGFGTLVRNCIEYEARRIGKEQRRKERRGRRDERTRKPSERETQEELEKAHGSVAQATGHEPRRSSDPPTSGSRSRRLGANRFRPNGKSAPPVGPGGKYRPAQLYYGRRDSPHQVESSRQPSAGENPRRGSRRTPNQSILLTVQGPRTATETLASAKIAPRIRNG</sequence>
<gene>
    <name evidence="2" type="ORF">EI97DRAFT_436216</name>
</gene>
<keyword evidence="3" id="KW-1185">Reference proteome</keyword>
<name>A0A6A6JCK0_WESOR</name>
<feature type="region of interest" description="Disordered" evidence="1">
    <location>
        <begin position="53"/>
        <end position="160"/>
    </location>
</feature>